<evidence type="ECO:0000313" key="6">
    <source>
        <dbReference type="Proteomes" id="UP000001058"/>
    </source>
</evidence>
<dbReference type="OrthoDB" id="1670005at2759"/>
<dbReference type="AlphaFoldDB" id="D8TRK4"/>
<reference evidence="5 6" key="1">
    <citation type="journal article" date="2010" name="Science">
        <title>Genomic analysis of organismal complexity in the multicellular green alga Volvox carteri.</title>
        <authorList>
            <person name="Prochnik S.E."/>
            <person name="Umen J."/>
            <person name="Nedelcu A.M."/>
            <person name="Hallmann A."/>
            <person name="Miller S.M."/>
            <person name="Nishii I."/>
            <person name="Ferris P."/>
            <person name="Kuo A."/>
            <person name="Mitros T."/>
            <person name="Fritz-Laylin L.K."/>
            <person name="Hellsten U."/>
            <person name="Chapman J."/>
            <person name="Simakov O."/>
            <person name="Rensing S.A."/>
            <person name="Terry A."/>
            <person name="Pangilinan J."/>
            <person name="Kapitonov V."/>
            <person name="Jurka J."/>
            <person name="Salamov A."/>
            <person name="Shapiro H."/>
            <person name="Schmutz J."/>
            <person name="Grimwood J."/>
            <person name="Lindquist E."/>
            <person name="Lucas S."/>
            <person name="Grigoriev I.V."/>
            <person name="Schmitt R."/>
            <person name="Kirk D."/>
            <person name="Rokhsar D.S."/>
        </authorList>
    </citation>
    <scope>NUCLEOTIDE SEQUENCE [LARGE SCALE GENOMIC DNA]</scope>
    <source>
        <strain evidence="6">f. Nagariensis / Eve</strain>
    </source>
</reference>
<keyword evidence="6" id="KW-1185">Reference proteome</keyword>
<accession>D8TRK4</accession>
<proteinExistence type="predicted"/>
<dbReference type="GeneID" id="9623679"/>
<dbReference type="InParanoid" id="D8TRK4"/>
<keyword evidence="1" id="KW-0479">Metal-binding</keyword>
<dbReference type="SUPFAM" id="SSF51556">
    <property type="entry name" value="Metallo-dependent hydrolases"/>
    <property type="match status" value="1"/>
</dbReference>
<organism evidence="6">
    <name type="scientific">Volvox carteri f. nagariensis</name>
    <dbReference type="NCBI Taxonomy" id="3068"/>
    <lineage>
        <taxon>Eukaryota</taxon>
        <taxon>Viridiplantae</taxon>
        <taxon>Chlorophyta</taxon>
        <taxon>core chlorophytes</taxon>
        <taxon>Chlorophyceae</taxon>
        <taxon>CS clade</taxon>
        <taxon>Chlamydomonadales</taxon>
        <taxon>Volvocaceae</taxon>
        <taxon>Volvox</taxon>
    </lineage>
</organism>
<dbReference type="KEGG" id="vcn:VOLCADRAFT_120698"/>
<keyword evidence="2" id="KW-0378">Hydrolase</keyword>
<dbReference type="EMBL" id="GL378333">
    <property type="protein sequence ID" value="EFJ50009.1"/>
    <property type="molecule type" value="Genomic_DNA"/>
</dbReference>
<evidence type="ECO:0000256" key="4">
    <source>
        <dbReference type="ARBA" id="ARBA00022975"/>
    </source>
</evidence>
<dbReference type="PANTHER" id="PTHR43137:SF1">
    <property type="entry name" value="DIHYDROOROTASE"/>
    <property type="match status" value="1"/>
</dbReference>
<dbReference type="Gene3D" id="3.20.20.140">
    <property type="entry name" value="Metal-dependent hydrolases"/>
    <property type="match status" value="1"/>
</dbReference>
<dbReference type="STRING" id="3068.D8TRK4"/>
<dbReference type="PROSITE" id="PS00483">
    <property type="entry name" value="DIHYDROOROTASE_2"/>
    <property type="match status" value="1"/>
</dbReference>
<evidence type="ECO:0000256" key="2">
    <source>
        <dbReference type="ARBA" id="ARBA00022801"/>
    </source>
</evidence>
<dbReference type="GO" id="GO:0046872">
    <property type="term" value="F:metal ion binding"/>
    <property type="evidence" value="ECO:0007669"/>
    <property type="project" value="UniProtKB-KW"/>
</dbReference>
<dbReference type="GO" id="GO:0044205">
    <property type="term" value="P:'de novo' UMP biosynthetic process"/>
    <property type="evidence" value="ECO:0007669"/>
    <property type="project" value="UniProtKB-UniPathway"/>
</dbReference>
<dbReference type="Proteomes" id="UP000001058">
    <property type="component" value="Unassembled WGS sequence"/>
</dbReference>
<keyword evidence="4" id="KW-0665">Pyrimidine biosynthesis</keyword>
<dbReference type="GO" id="GO:0009507">
    <property type="term" value="C:chloroplast"/>
    <property type="evidence" value="ECO:0007669"/>
    <property type="project" value="TreeGrafter"/>
</dbReference>
<sequence>MAALKAMAEAGVLLLVHGEVTDPEVDMFDREAVFIQRKLLPLLDQVPDLKVVMEHITTKDAAEFVSSAPANVAATITPQHMLLNRNALFAKGLRPHNYCLPILKREKHREAVMAAATSGSPKFFLGTDSAPHAKHAKCCPAGNQD</sequence>
<name>D8TRK4_VOLCA</name>
<dbReference type="UniPathway" id="UPA00070">
    <property type="reaction ID" value="UER00117"/>
</dbReference>
<dbReference type="InterPro" id="IPR002195">
    <property type="entry name" value="Dihydroorotase_CS"/>
</dbReference>
<keyword evidence="3" id="KW-0862">Zinc</keyword>
<evidence type="ECO:0000256" key="1">
    <source>
        <dbReference type="ARBA" id="ARBA00022723"/>
    </source>
</evidence>
<dbReference type="RefSeq" id="XP_002949074.1">
    <property type="nucleotide sequence ID" value="XM_002949028.1"/>
</dbReference>
<evidence type="ECO:0000256" key="3">
    <source>
        <dbReference type="ARBA" id="ARBA00022833"/>
    </source>
</evidence>
<dbReference type="PANTHER" id="PTHR43137">
    <property type="entry name" value="DIHYDROOROTASE"/>
    <property type="match status" value="1"/>
</dbReference>
<dbReference type="GO" id="GO:0004151">
    <property type="term" value="F:dihydroorotase activity"/>
    <property type="evidence" value="ECO:0007669"/>
    <property type="project" value="InterPro"/>
</dbReference>
<evidence type="ECO:0000313" key="5">
    <source>
        <dbReference type="EMBL" id="EFJ50009.1"/>
    </source>
</evidence>
<protein>
    <submittedName>
        <fullName evidence="5">Uncharacterized protein</fullName>
    </submittedName>
</protein>
<dbReference type="InterPro" id="IPR004721">
    <property type="entry name" value="DHOdimr"/>
</dbReference>
<gene>
    <name evidence="5" type="ORF">VOLCADRAFT_120698</name>
</gene>
<dbReference type="InterPro" id="IPR032466">
    <property type="entry name" value="Metal_Hydrolase"/>
</dbReference>
<dbReference type="GO" id="GO:0006207">
    <property type="term" value="P:'de novo' pyrimidine nucleobase biosynthetic process"/>
    <property type="evidence" value="ECO:0007669"/>
    <property type="project" value="TreeGrafter"/>
</dbReference>
<dbReference type="eggNOG" id="KOG2902">
    <property type="taxonomic scope" value="Eukaryota"/>
</dbReference>